<comment type="catalytic activity">
    <reaction evidence="4">
        <text>glycine + O2 + H2O = glyoxylate + H2O2 + NH4(+)</text>
        <dbReference type="Rhea" id="RHEA:11532"/>
        <dbReference type="ChEBI" id="CHEBI:15377"/>
        <dbReference type="ChEBI" id="CHEBI:15379"/>
        <dbReference type="ChEBI" id="CHEBI:16240"/>
        <dbReference type="ChEBI" id="CHEBI:28938"/>
        <dbReference type="ChEBI" id="CHEBI:36655"/>
        <dbReference type="ChEBI" id="CHEBI:57305"/>
        <dbReference type="EC" id="1.4.3.19"/>
    </reaction>
</comment>
<evidence type="ECO:0000256" key="1">
    <source>
        <dbReference type="ARBA" id="ARBA00004948"/>
    </source>
</evidence>
<gene>
    <name evidence="7" type="primary">thiO</name>
    <name evidence="7" type="ORF">IAA98_11715</name>
</gene>
<dbReference type="EC" id="1.4.3.19" evidence="5"/>
<evidence type="ECO:0000256" key="2">
    <source>
        <dbReference type="ARBA" id="ARBA00022977"/>
    </source>
</evidence>
<evidence type="ECO:0000259" key="6">
    <source>
        <dbReference type="Pfam" id="PF01266"/>
    </source>
</evidence>
<dbReference type="InterPro" id="IPR012727">
    <property type="entry name" value="Gly_oxidase_ThiO"/>
</dbReference>
<reference evidence="7" key="2">
    <citation type="journal article" date="2021" name="PeerJ">
        <title>Extensive microbial diversity within the chicken gut microbiome revealed by metagenomics and culture.</title>
        <authorList>
            <person name="Gilroy R."/>
            <person name="Ravi A."/>
            <person name="Getino M."/>
            <person name="Pursley I."/>
            <person name="Horton D.L."/>
            <person name="Alikhan N.F."/>
            <person name="Baker D."/>
            <person name="Gharbi K."/>
            <person name="Hall N."/>
            <person name="Watson M."/>
            <person name="Adriaenssens E.M."/>
            <person name="Foster-Nyarko E."/>
            <person name="Jarju S."/>
            <person name="Secka A."/>
            <person name="Antonio M."/>
            <person name="Oren A."/>
            <person name="Chaudhuri R.R."/>
            <person name="La Ragione R."/>
            <person name="Hildebrand F."/>
            <person name="Pallen M.J."/>
        </authorList>
    </citation>
    <scope>NUCLEOTIDE SEQUENCE</scope>
    <source>
        <strain evidence="7">ChiGjej1B1-24693</strain>
    </source>
</reference>
<feature type="domain" description="FAD dependent oxidoreductase" evidence="6">
    <location>
        <begin position="5"/>
        <end position="350"/>
    </location>
</feature>
<dbReference type="GO" id="GO:0050660">
    <property type="term" value="F:flavin adenine dinucleotide binding"/>
    <property type="evidence" value="ECO:0007669"/>
    <property type="project" value="InterPro"/>
</dbReference>
<dbReference type="Gene3D" id="3.50.50.60">
    <property type="entry name" value="FAD/NAD(P)-binding domain"/>
    <property type="match status" value="1"/>
</dbReference>
<dbReference type="GO" id="GO:0043799">
    <property type="term" value="F:glycine oxidase activity"/>
    <property type="evidence" value="ECO:0007669"/>
    <property type="project" value="UniProtKB-EC"/>
</dbReference>
<dbReference type="GO" id="GO:0009228">
    <property type="term" value="P:thiamine biosynthetic process"/>
    <property type="evidence" value="ECO:0007669"/>
    <property type="project" value="UniProtKB-KW"/>
</dbReference>
<evidence type="ECO:0000256" key="5">
    <source>
        <dbReference type="ARBA" id="ARBA00050018"/>
    </source>
</evidence>
<evidence type="ECO:0000256" key="3">
    <source>
        <dbReference type="ARBA" id="ARBA00023002"/>
    </source>
</evidence>
<sequence length="371" mass="39136">MSDEVVVVGGGLIGTAIARGIAERGARVTLVDDGRAGTASPVAAGMLAPATEIAPTEIGLLQLNLASLERYPEFVEELSGATGLPVGLRRSATVSVAADTDDVARLDDLAEILAGCGLSAERCTGRQVRRRVPLLAPRIRAGLVIERDWSVDNRLLWAALRVAAEGSGVVHHHGTVTELVVEDGRCAGVVMADHTRLPADTVVWAAGAWAGEVVGFDLPIRPVKGQVVRLRAHDLPIPEVTVRAFVRGFEVYLVPRESGELVIGATVEDRGFDTSATAGGVHDLLRDARTVLPITAEYEFAEVSVGFRPASADHSPILGPSPIDGLVLAVGHHRNGVLLTPITAELITDLVVDGTWPQLGASFNPYPESER</sequence>
<dbReference type="SUPFAM" id="SSF51905">
    <property type="entry name" value="FAD/NAD(P)-binding domain"/>
    <property type="match status" value="1"/>
</dbReference>
<accession>A0A9D1GZF3</accession>
<dbReference type="PANTHER" id="PTHR13847:SF289">
    <property type="entry name" value="GLYCINE OXIDASE"/>
    <property type="match status" value="1"/>
</dbReference>
<dbReference type="PANTHER" id="PTHR13847">
    <property type="entry name" value="SARCOSINE DEHYDROGENASE-RELATED"/>
    <property type="match status" value="1"/>
</dbReference>
<dbReference type="SUPFAM" id="SSF54373">
    <property type="entry name" value="FAD-linked reductases, C-terminal domain"/>
    <property type="match status" value="1"/>
</dbReference>
<organism evidence="7 8">
    <name type="scientific">Candidatus Avipropionibacterium avicola</name>
    <dbReference type="NCBI Taxonomy" id="2840701"/>
    <lineage>
        <taxon>Bacteria</taxon>
        <taxon>Bacillati</taxon>
        <taxon>Actinomycetota</taxon>
        <taxon>Actinomycetes</taxon>
        <taxon>Propionibacteriales</taxon>
        <taxon>Propionibacteriaceae</taxon>
        <taxon>Propionibacteriaceae incertae sedis</taxon>
        <taxon>Candidatus Avipropionibacterium</taxon>
    </lineage>
</organism>
<dbReference type="Proteomes" id="UP000886842">
    <property type="component" value="Unassembled WGS sequence"/>
</dbReference>
<dbReference type="NCBIfam" id="TIGR02352">
    <property type="entry name" value="thiamin_ThiO"/>
    <property type="match status" value="1"/>
</dbReference>
<dbReference type="InterPro" id="IPR006076">
    <property type="entry name" value="FAD-dep_OxRdtase"/>
</dbReference>
<dbReference type="Pfam" id="PF01266">
    <property type="entry name" value="DAO"/>
    <property type="match status" value="1"/>
</dbReference>
<dbReference type="GO" id="GO:0005737">
    <property type="term" value="C:cytoplasm"/>
    <property type="evidence" value="ECO:0007669"/>
    <property type="project" value="TreeGrafter"/>
</dbReference>
<keyword evidence="3 7" id="KW-0560">Oxidoreductase</keyword>
<keyword evidence="2" id="KW-0784">Thiamine biosynthesis</keyword>
<evidence type="ECO:0000313" key="8">
    <source>
        <dbReference type="Proteomes" id="UP000886842"/>
    </source>
</evidence>
<comment type="pathway">
    <text evidence="1">Cofactor biosynthesis; thiamine diphosphate biosynthesis.</text>
</comment>
<protein>
    <recommendedName>
        <fullName evidence="5">glycine oxidase</fullName>
        <ecNumber evidence="5">1.4.3.19</ecNumber>
    </recommendedName>
</protein>
<name>A0A9D1GZF3_9ACTN</name>
<dbReference type="Gene3D" id="3.30.9.10">
    <property type="entry name" value="D-Amino Acid Oxidase, subunit A, domain 2"/>
    <property type="match status" value="1"/>
</dbReference>
<evidence type="ECO:0000313" key="7">
    <source>
        <dbReference type="EMBL" id="HIT76242.1"/>
    </source>
</evidence>
<evidence type="ECO:0000256" key="4">
    <source>
        <dbReference type="ARBA" id="ARBA00049872"/>
    </source>
</evidence>
<reference evidence="7" key="1">
    <citation type="submission" date="2020-10" db="EMBL/GenBank/DDBJ databases">
        <authorList>
            <person name="Gilroy R."/>
        </authorList>
    </citation>
    <scope>NUCLEOTIDE SEQUENCE</scope>
    <source>
        <strain evidence="7">ChiGjej1B1-24693</strain>
    </source>
</reference>
<dbReference type="InterPro" id="IPR036188">
    <property type="entry name" value="FAD/NAD-bd_sf"/>
</dbReference>
<dbReference type="AlphaFoldDB" id="A0A9D1GZF3"/>
<proteinExistence type="predicted"/>
<comment type="caution">
    <text evidence="7">The sequence shown here is derived from an EMBL/GenBank/DDBJ whole genome shotgun (WGS) entry which is preliminary data.</text>
</comment>
<dbReference type="EMBL" id="DVLP01000343">
    <property type="protein sequence ID" value="HIT76242.1"/>
    <property type="molecule type" value="Genomic_DNA"/>
</dbReference>